<dbReference type="PANTHER" id="PTHR39965">
    <property type="entry name" value="CRISPR SYSTEM CMR SUBUNIT CMR6"/>
    <property type="match status" value="1"/>
</dbReference>
<evidence type="ECO:0000313" key="4">
    <source>
        <dbReference type="EMBL" id="RIH89339.1"/>
    </source>
</evidence>
<keyword evidence="5" id="KW-1185">Reference proteome</keyword>
<feature type="domain" description="CRISPR type III-associated protein" evidence="3">
    <location>
        <begin position="67"/>
        <end position="240"/>
    </location>
</feature>
<evidence type="ECO:0000256" key="2">
    <source>
        <dbReference type="SAM" id="Coils"/>
    </source>
</evidence>
<comment type="caution">
    <text evidence="4">The sequence shown here is derived from an EMBL/GenBank/DDBJ whole genome shotgun (WGS) entry which is preliminary data.</text>
</comment>
<dbReference type="RefSeq" id="WP_245958806.1">
    <property type="nucleotide sequence ID" value="NZ_QWKZ01000006.1"/>
</dbReference>
<feature type="coiled-coil region" evidence="2">
    <location>
        <begin position="248"/>
        <end position="275"/>
    </location>
</feature>
<dbReference type="Pfam" id="PF03787">
    <property type="entry name" value="RAMPs"/>
    <property type="match status" value="1"/>
</dbReference>
<dbReference type="GO" id="GO:0051607">
    <property type="term" value="P:defense response to virus"/>
    <property type="evidence" value="ECO:0007669"/>
    <property type="project" value="UniProtKB-KW"/>
</dbReference>
<dbReference type="PANTHER" id="PTHR39965:SF1">
    <property type="entry name" value="CRISPR SYSTEM CMR SUBUNIT CMR6"/>
    <property type="match status" value="1"/>
</dbReference>
<reference evidence="4 5" key="1">
    <citation type="submission" date="2018-08" db="EMBL/GenBank/DDBJ databases">
        <title>Meiothermus luteus KCTC 52599 genome sequencing project.</title>
        <authorList>
            <person name="Da Costa M.S."/>
            <person name="Albuquerque L."/>
            <person name="Raposo P."/>
            <person name="Froufe H.J.C."/>
            <person name="Barroso C.S."/>
            <person name="Egas C."/>
        </authorList>
    </citation>
    <scope>NUCLEOTIDE SEQUENCE [LARGE SCALE GENOMIC DNA]</scope>
    <source>
        <strain evidence="4 5">KCTC 52599</strain>
    </source>
</reference>
<keyword evidence="2" id="KW-0175">Coiled coil</keyword>
<dbReference type="InterPro" id="IPR005537">
    <property type="entry name" value="RAMP_III_fam"/>
</dbReference>
<dbReference type="AlphaFoldDB" id="A0A399F245"/>
<gene>
    <name evidence="4" type="ORF">Mlute_00334</name>
</gene>
<evidence type="ECO:0000313" key="5">
    <source>
        <dbReference type="Proteomes" id="UP000265800"/>
    </source>
</evidence>
<sequence length="335" mass="37139">MRASRLDLPPPAHAGLALQRYLRQHDDDHSAAKELLNHIAQSQVPEMYQKAFERWRESLKDAVWLEATTKTPLAIGLGNASPIENGLAIHHTYGVPYLPGSALKGLLRRAAEHFGLSEKEKAVLLGEGPDPKGKTPGNAAYLVYWDGWLDPNSAQPFQLDVITVHHPEYYGKKGAVWPTDFDDPNPVAFLSVRPGVKFYLPITCPAQDAQGWPYKAAEVLAWALEHLGLGGKTNAGYGYFACEFGKSAEEEAREREESAKLLESLTSEIEKIQNSGSANKAIQIARQLGDVPPGIRKPTLERLKQQLVSKNLWKEDKEYTKLIDKLLKDIKGGCK</sequence>
<evidence type="ECO:0000259" key="3">
    <source>
        <dbReference type="Pfam" id="PF03787"/>
    </source>
</evidence>
<protein>
    <submittedName>
        <fullName evidence="4">CRISPR type III-B/RAMP module RAMP protein Cmr6</fullName>
    </submittedName>
</protein>
<dbReference type="InterPro" id="IPR010172">
    <property type="entry name" value="CRISPR-assoc_prot_TM1791"/>
</dbReference>
<dbReference type="NCBIfam" id="TIGR01898">
    <property type="entry name" value="cas_TM1791_cmr6"/>
    <property type="match status" value="1"/>
</dbReference>
<dbReference type="EMBL" id="QWKZ01000006">
    <property type="protein sequence ID" value="RIH89339.1"/>
    <property type="molecule type" value="Genomic_DNA"/>
</dbReference>
<accession>A0A399F245</accession>
<evidence type="ECO:0000256" key="1">
    <source>
        <dbReference type="ARBA" id="ARBA00023118"/>
    </source>
</evidence>
<name>A0A399F245_9DEIN</name>
<keyword evidence="1" id="KW-0051">Antiviral defense</keyword>
<organism evidence="4 5">
    <name type="scientific">Meiothermus luteus</name>
    <dbReference type="NCBI Taxonomy" id="2026184"/>
    <lineage>
        <taxon>Bacteria</taxon>
        <taxon>Thermotogati</taxon>
        <taxon>Deinococcota</taxon>
        <taxon>Deinococci</taxon>
        <taxon>Thermales</taxon>
        <taxon>Thermaceae</taxon>
        <taxon>Meiothermus</taxon>
    </lineage>
</organism>
<proteinExistence type="predicted"/>
<dbReference type="Proteomes" id="UP000265800">
    <property type="component" value="Unassembled WGS sequence"/>
</dbReference>